<dbReference type="Pfam" id="PF01593">
    <property type="entry name" value="Amino_oxidase"/>
    <property type="match status" value="1"/>
</dbReference>
<dbReference type="EMBL" id="JAKKDL010000001">
    <property type="protein sequence ID" value="MCF7528802.1"/>
    <property type="molecule type" value="Genomic_DNA"/>
</dbReference>
<dbReference type="NCBIfam" id="TIGR03467">
    <property type="entry name" value="HpnE"/>
    <property type="match status" value="1"/>
</dbReference>
<dbReference type="InterPro" id="IPR017830">
    <property type="entry name" value="SQase_HpnE"/>
</dbReference>
<dbReference type="RefSeq" id="WP_237092169.1">
    <property type="nucleotide sequence ID" value="NZ_JAKKDL010000001.1"/>
</dbReference>
<feature type="domain" description="Amine oxidase" evidence="1">
    <location>
        <begin position="17"/>
        <end position="428"/>
    </location>
</feature>
<sequence length="448" mass="49525">MNHISRPKIAVIGAGWAGLSAAVTLAEHADISLFEAGRQAGGRARTLTGDQHGFSFLDNGQHILIGAYRSTLALLQKIGVRETDAFLRQPLQWHIADGLQFQTASPLPKPWHILSGILRAKNTPLRLKLKLLVDMHALQRRRSDQADTSVAHWLAQRRTPRLLISQFWQPLVLGALNTPLHTASLRLLARVLQDSINAAKSDSDYLLPKQDLSSIAVRPSLNYLKRYGCCIHLATRVAKLEPQANGTVGVDGRIFDAVILATAPYHAAALLPSDTPPEIQTAYAQTAYHAITTVYLRYPQAVKLPAAMTGLTDGTAHWLIERGALGLPPNEIAAVISVSEQYPFSRQEWAQKVHADIQRLFPHIGEPQAVQVITEKRATAAASVHRPNYDTAWLKHRNIYPAGDYLHPYYPATLEAAVQSGMRTAELCLNDLYNTMPSENERSEFLRS</sequence>
<dbReference type="InterPro" id="IPR002937">
    <property type="entry name" value="Amino_oxidase"/>
</dbReference>
<reference evidence="2" key="1">
    <citation type="submission" date="2022-01" db="EMBL/GenBank/DDBJ databases">
        <title>Neisseria sp. ZJ104.</title>
        <authorList>
            <person name="Yang C."/>
        </authorList>
    </citation>
    <scope>NUCLEOTIDE SEQUENCE</scope>
    <source>
        <strain evidence="2">ZJ104</strain>
    </source>
</reference>
<name>A0AAW5AG91_9NEIS</name>
<dbReference type="SUPFAM" id="SSF51905">
    <property type="entry name" value="FAD/NAD(P)-binding domain"/>
    <property type="match status" value="1"/>
</dbReference>
<dbReference type="Gene3D" id="3.50.50.60">
    <property type="entry name" value="FAD/NAD(P)-binding domain"/>
    <property type="match status" value="1"/>
</dbReference>
<dbReference type="InterPro" id="IPR036188">
    <property type="entry name" value="FAD/NAD-bd_sf"/>
</dbReference>
<accession>A0AAW5AG91</accession>
<dbReference type="PANTHER" id="PTHR42923:SF47">
    <property type="entry name" value="BLR3003 PROTEIN"/>
    <property type="match status" value="1"/>
</dbReference>
<proteinExistence type="predicted"/>
<protein>
    <submittedName>
        <fullName evidence="2">Hydroxysqualene dehydroxylase HpnE</fullName>
        <ecNumber evidence="2">1.17.8.1</ecNumber>
    </submittedName>
</protein>
<dbReference type="AlphaFoldDB" id="A0AAW5AG91"/>
<evidence type="ECO:0000313" key="4">
    <source>
        <dbReference type="Proteomes" id="UP001201397"/>
    </source>
</evidence>
<organism evidence="2 4">
    <name type="scientific">Neisseria lisongii</name>
    <dbReference type="NCBI Taxonomy" id="2912188"/>
    <lineage>
        <taxon>Bacteria</taxon>
        <taxon>Pseudomonadati</taxon>
        <taxon>Pseudomonadota</taxon>
        <taxon>Betaproteobacteria</taxon>
        <taxon>Neisseriales</taxon>
        <taxon>Neisseriaceae</taxon>
        <taxon>Neisseria</taxon>
    </lineage>
</organism>
<dbReference type="PANTHER" id="PTHR42923">
    <property type="entry name" value="PROTOPORPHYRINOGEN OXIDASE"/>
    <property type="match status" value="1"/>
</dbReference>
<gene>
    <name evidence="2" type="primary">hpnE</name>
    <name evidence="2" type="ORF">L4H06_00910</name>
    <name evidence="3" type="ORF">L4H06_05425</name>
</gene>
<evidence type="ECO:0000259" key="1">
    <source>
        <dbReference type="Pfam" id="PF01593"/>
    </source>
</evidence>
<dbReference type="Proteomes" id="UP001201397">
    <property type="component" value="Unassembled WGS sequence"/>
</dbReference>
<comment type="caution">
    <text evidence="2">The sequence shown here is derived from an EMBL/GenBank/DDBJ whole genome shotgun (WGS) entry which is preliminary data.</text>
</comment>
<dbReference type="EC" id="1.17.8.1" evidence="2"/>
<evidence type="ECO:0000313" key="2">
    <source>
        <dbReference type="EMBL" id="MCF7528802.1"/>
    </source>
</evidence>
<dbReference type="InterPro" id="IPR050464">
    <property type="entry name" value="Zeta_carotene_desat/Oxidored"/>
</dbReference>
<keyword evidence="2" id="KW-0560">Oxidoreductase</keyword>
<dbReference type="GO" id="GO:0016491">
    <property type="term" value="F:oxidoreductase activity"/>
    <property type="evidence" value="ECO:0007669"/>
    <property type="project" value="UniProtKB-KW"/>
</dbReference>
<evidence type="ECO:0000313" key="3">
    <source>
        <dbReference type="EMBL" id="MCF7529660.1"/>
    </source>
</evidence>
<dbReference type="EMBL" id="JAKKDL010000004">
    <property type="protein sequence ID" value="MCF7529660.1"/>
    <property type="molecule type" value="Genomic_DNA"/>
</dbReference>